<proteinExistence type="predicted"/>
<sequence length="77" mass="8319">MFPKRPKATNTLKIRDTDQITTSSPIHSAHTLSLTVLPAHPRDHPQNGSARNVQNTPTVPLLRSHLVESGGAHSHGS</sequence>
<evidence type="ECO:0000256" key="1">
    <source>
        <dbReference type="SAM" id="MobiDB-lite"/>
    </source>
</evidence>
<dbReference type="AlphaFoldDB" id="A0AA40KQL9"/>
<protein>
    <submittedName>
        <fullName evidence="2">Uncharacterized protein</fullName>
    </submittedName>
</protein>
<reference evidence="2" key="1">
    <citation type="submission" date="2021-10" db="EMBL/GenBank/DDBJ databases">
        <title>Melipona bicolor Genome sequencing and assembly.</title>
        <authorList>
            <person name="Araujo N.S."/>
            <person name="Arias M.C."/>
        </authorList>
    </citation>
    <scope>NUCLEOTIDE SEQUENCE</scope>
    <source>
        <strain evidence="2">USP_2M_L1-L4_2017</strain>
        <tissue evidence="2">Whole body</tissue>
    </source>
</reference>
<organism evidence="2 3">
    <name type="scientific">Melipona bicolor</name>
    <dbReference type="NCBI Taxonomy" id="60889"/>
    <lineage>
        <taxon>Eukaryota</taxon>
        <taxon>Metazoa</taxon>
        <taxon>Ecdysozoa</taxon>
        <taxon>Arthropoda</taxon>
        <taxon>Hexapoda</taxon>
        <taxon>Insecta</taxon>
        <taxon>Pterygota</taxon>
        <taxon>Neoptera</taxon>
        <taxon>Endopterygota</taxon>
        <taxon>Hymenoptera</taxon>
        <taxon>Apocrita</taxon>
        <taxon>Aculeata</taxon>
        <taxon>Apoidea</taxon>
        <taxon>Anthophila</taxon>
        <taxon>Apidae</taxon>
        <taxon>Melipona</taxon>
    </lineage>
</organism>
<feature type="compositionally biased region" description="Polar residues" evidence="1">
    <location>
        <begin position="46"/>
        <end position="58"/>
    </location>
</feature>
<gene>
    <name evidence="2" type="ORF">K0M31_020262</name>
</gene>
<evidence type="ECO:0000313" key="2">
    <source>
        <dbReference type="EMBL" id="KAK1129132.1"/>
    </source>
</evidence>
<keyword evidence="3" id="KW-1185">Reference proteome</keyword>
<dbReference type="EMBL" id="JAHYIQ010000009">
    <property type="protein sequence ID" value="KAK1129132.1"/>
    <property type="molecule type" value="Genomic_DNA"/>
</dbReference>
<accession>A0AA40KQL9</accession>
<feature type="compositionally biased region" description="Polar residues" evidence="1">
    <location>
        <begin position="19"/>
        <end position="34"/>
    </location>
</feature>
<dbReference type="Proteomes" id="UP001177670">
    <property type="component" value="Unassembled WGS sequence"/>
</dbReference>
<evidence type="ECO:0000313" key="3">
    <source>
        <dbReference type="Proteomes" id="UP001177670"/>
    </source>
</evidence>
<name>A0AA40KQL9_9HYME</name>
<feature type="region of interest" description="Disordered" evidence="1">
    <location>
        <begin position="1"/>
        <end position="77"/>
    </location>
</feature>
<comment type="caution">
    <text evidence="2">The sequence shown here is derived from an EMBL/GenBank/DDBJ whole genome shotgun (WGS) entry which is preliminary data.</text>
</comment>